<evidence type="ECO:0000256" key="1">
    <source>
        <dbReference type="SAM" id="SignalP"/>
    </source>
</evidence>
<dbReference type="EMBL" id="UHJA01000001">
    <property type="protein sequence ID" value="SUP76966.1"/>
    <property type="molecule type" value="Genomic_DNA"/>
</dbReference>
<dbReference type="RefSeq" id="WP_004706904.1">
    <property type="nucleotide sequence ID" value="NZ_CABHXP010000185.1"/>
</dbReference>
<organism evidence="2 3">
    <name type="scientific">Yersinia frederiksenii</name>
    <dbReference type="NCBI Taxonomy" id="29484"/>
    <lineage>
        <taxon>Bacteria</taxon>
        <taxon>Pseudomonadati</taxon>
        <taxon>Pseudomonadota</taxon>
        <taxon>Gammaproteobacteria</taxon>
        <taxon>Enterobacterales</taxon>
        <taxon>Yersiniaceae</taxon>
        <taxon>Yersinia</taxon>
    </lineage>
</organism>
<accession>A0A380PTP1</accession>
<dbReference type="GeneID" id="57907670"/>
<sequence>MKKQLAGLAVLSSLMLGMTAAHAAPPTIELKVKGKLGVPTCNVMAPDDGIYDLS</sequence>
<reference evidence="2 3" key="1">
    <citation type="submission" date="2018-06" db="EMBL/GenBank/DDBJ databases">
        <authorList>
            <consortium name="Pathogen Informatics"/>
            <person name="Doyle S."/>
        </authorList>
    </citation>
    <scope>NUCLEOTIDE SEQUENCE [LARGE SCALE GENOMIC DNA]</scope>
    <source>
        <strain evidence="2 3">NCTC11470</strain>
    </source>
</reference>
<feature type="chain" id="PRO_5016665623" evidence="1">
    <location>
        <begin position="24"/>
        <end position="54"/>
    </location>
</feature>
<evidence type="ECO:0000313" key="3">
    <source>
        <dbReference type="Proteomes" id="UP000254835"/>
    </source>
</evidence>
<name>A0A380PTP1_YERFR</name>
<evidence type="ECO:0000313" key="2">
    <source>
        <dbReference type="EMBL" id="SUP76966.1"/>
    </source>
</evidence>
<dbReference type="AlphaFoldDB" id="A0A380PTP1"/>
<dbReference type="Proteomes" id="UP000254835">
    <property type="component" value="Unassembled WGS sequence"/>
</dbReference>
<feature type="signal peptide" evidence="1">
    <location>
        <begin position="1"/>
        <end position="23"/>
    </location>
</feature>
<gene>
    <name evidence="2" type="ORF">NCTC11470_02024</name>
</gene>
<protein>
    <submittedName>
        <fullName evidence="2">Beta-fimbriae major subunit</fullName>
    </submittedName>
</protein>
<proteinExistence type="predicted"/>
<keyword evidence="1" id="KW-0732">Signal</keyword>